<comment type="similarity">
    <text evidence="2">Belongs to the GtrA family.</text>
</comment>
<evidence type="ECO:0000256" key="5">
    <source>
        <dbReference type="ARBA" id="ARBA00023136"/>
    </source>
</evidence>
<dbReference type="STRING" id="1041930.Mtc_2372"/>
<accession>H8I511</accession>
<dbReference type="AlphaFoldDB" id="H8I511"/>
<dbReference type="InterPro" id="IPR051401">
    <property type="entry name" value="GtrA_CellWall_Glycosyl"/>
</dbReference>
<dbReference type="Proteomes" id="UP000005233">
    <property type="component" value="Chromosome"/>
</dbReference>
<feature type="transmembrane region" description="Helical" evidence="6">
    <location>
        <begin position="89"/>
        <end position="112"/>
    </location>
</feature>
<comment type="subcellular location">
    <subcellularLocation>
        <location evidence="1">Membrane</location>
        <topology evidence="1">Multi-pass membrane protein</topology>
    </subcellularLocation>
</comment>
<evidence type="ECO:0000259" key="7">
    <source>
        <dbReference type="Pfam" id="PF04138"/>
    </source>
</evidence>
<feature type="domain" description="GtrA/DPMS transmembrane" evidence="7">
    <location>
        <begin position="24"/>
        <end position="144"/>
    </location>
</feature>
<dbReference type="InterPro" id="IPR007267">
    <property type="entry name" value="GtrA_DPMS_TM"/>
</dbReference>
<sequence>MKETLTRIDSLMSGIYKDYMKFFKYMGVGVIGTAADWLVFYALIGLADIFYMYAVAVSYFVGMVINFFLNKHFTFNNKYKKVHFQFLSFAFVALIGLGLNEALLFAFVHYIFSSSSDLALMASRVIVTFMVFVWNFLANKHTTFKIFQ</sequence>
<organism evidence="8 9">
    <name type="scientific">Methanocella conradii (strain DSM 24694 / JCM 17849 / CGMCC 1.5162 / HZ254)</name>
    <dbReference type="NCBI Taxonomy" id="1041930"/>
    <lineage>
        <taxon>Archaea</taxon>
        <taxon>Methanobacteriati</taxon>
        <taxon>Methanobacteriota</taxon>
        <taxon>Stenosarchaea group</taxon>
        <taxon>Methanomicrobia</taxon>
        <taxon>Methanocellales</taxon>
        <taxon>Methanocellaceae</taxon>
        <taxon>Methanocella</taxon>
    </lineage>
</organism>
<feature type="transmembrane region" description="Helical" evidence="6">
    <location>
        <begin position="22"/>
        <end position="44"/>
    </location>
</feature>
<evidence type="ECO:0000256" key="1">
    <source>
        <dbReference type="ARBA" id="ARBA00004141"/>
    </source>
</evidence>
<keyword evidence="4 6" id="KW-1133">Transmembrane helix</keyword>
<dbReference type="PANTHER" id="PTHR38459">
    <property type="entry name" value="PROPHAGE BACTOPRENOL-LINKED GLUCOSE TRANSLOCASE HOMOLOG"/>
    <property type="match status" value="1"/>
</dbReference>
<dbReference type="GO" id="GO:0000271">
    <property type="term" value="P:polysaccharide biosynthetic process"/>
    <property type="evidence" value="ECO:0007669"/>
    <property type="project" value="InterPro"/>
</dbReference>
<reference evidence="8 9" key="1">
    <citation type="journal article" date="2012" name="J. Bacteriol.">
        <title>Complete genome sequence of a thermophilic methanogen, Methanocella conradii HZ254, isolated from Chinese rice field soil.</title>
        <authorList>
            <person name="Lu Z."/>
            <person name="Lu Y."/>
        </authorList>
    </citation>
    <scope>NUCLEOTIDE SEQUENCE [LARGE SCALE GENOMIC DNA]</scope>
    <source>
        <strain evidence="9">DSM 24694 / JCM 17849 / CGMCC 1.5162 / HZ254</strain>
    </source>
</reference>
<evidence type="ECO:0000256" key="2">
    <source>
        <dbReference type="ARBA" id="ARBA00009399"/>
    </source>
</evidence>
<keyword evidence="5 6" id="KW-0472">Membrane</keyword>
<evidence type="ECO:0000256" key="3">
    <source>
        <dbReference type="ARBA" id="ARBA00022692"/>
    </source>
</evidence>
<dbReference type="Pfam" id="PF04138">
    <property type="entry name" value="GtrA_DPMS_TM"/>
    <property type="match status" value="1"/>
</dbReference>
<evidence type="ECO:0000256" key="6">
    <source>
        <dbReference type="SAM" id="Phobius"/>
    </source>
</evidence>
<feature type="transmembrane region" description="Helical" evidence="6">
    <location>
        <begin position="50"/>
        <end position="69"/>
    </location>
</feature>
<keyword evidence="9" id="KW-1185">Reference proteome</keyword>
<dbReference type="PANTHER" id="PTHR38459:SF1">
    <property type="entry name" value="PROPHAGE BACTOPRENOL-LINKED GLUCOSE TRANSLOCASE HOMOLOG"/>
    <property type="match status" value="1"/>
</dbReference>
<dbReference type="GeneID" id="11972547"/>
<protein>
    <submittedName>
        <fullName evidence="8">Membrane protein</fullName>
    </submittedName>
</protein>
<evidence type="ECO:0000256" key="4">
    <source>
        <dbReference type="ARBA" id="ARBA00022989"/>
    </source>
</evidence>
<proteinExistence type="inferred from homology"/>
<evidence type="ECO:0000313" key="9">
    <source>
        <dbReference type="Proteomes" id="UP000005233"/>
    </source>
</evidence>
<gene>
    <name evidence="8" type="ordered locus">Mtc_2372</name>
</gene>
<evidence type="ECO:0000313" key="8">
    <source>
        <dbReference type="EMBL" id="AFD01105.1"/>
    </source>
</evidence>
<feature type="transmembrane region" description="Helical" evidence="6">
    <location>
        <begin position="118"/>
        <end position="138"/>
    </location>
</feature>
<keyword evidence="3 6" id="KW-0812">Transmembrane</keyword>
<name>H8I511_METCZ</name>
<dbReference type="EMBL" id="CP003243">
    <property type="protein sequence ID" value="AFD01105.1"/>
    <property type="molecule type" value="Genomic_DNA"/>
</dbReference>
<dbReference type="RefSeq" id="WP_014406936.1">
    <property type="nucleotide sequence ID" value="NC_017034.1"/>
</dbReference>
<dbReference type="HOGENOM" id="CLU_083873_6_3_2"/>
<dbReference type="eggNOG" id="arCOG02228">
    <property type="taxonomic scope" value="Archaea"/>
</dbReference>
<dbReference type="GO" id="GO:0005886">
    <property type="term" value="C:plasma membrane"/>
    <property type="evidence" value="ECO:0007669"/>
    <property type="project" value="TreeGrafter"/>
</dbReference>
<dbReference type="KEGG" id="mez:Mtc_2372"/>